<dbReference type="InterPro" id="IPR000835">
    <property type="entry name" value="HTH_MarR-typ"/>
</dbReference>
<evidence type="ECO:0000313" key="2">
    <source>
        <dbReference type="EMBL" id="MBE3000850.1"/>
    </source>
</evidence>
<dbReference type="EMBL" id="JADBGI010000018">
    <property type="protein sequence ID" value="MBE3000850.1"/>
    <property type="molecule type" value="Genomic_DNA"/>
</dbReference>
<accession>A0ABR9PAH8</accession>
<evidence type="ECO:0000313" key="3">
    <source>
        <dbReference type="Proteomes" id="UP000806528"/>
    </source>
</evidence>
<dbReference type="Proteomes" id="UP000806528">
    <property type="component" value="Unassembled WGS sequence"/>
</dbReference>
<dbReference type="PROSITE" id="PS50995">
    <property type="entry name" value="HTH_MARR_2"/>
    <property type="match status" value="1"/>
</dbReference>
<dbReference type="Gene3D" id="1.10.10.10">
    <property type="entry name" value="Winged helix-like DNA-binding domain superfamily/Winged helix DNA-binding domain"/>
    <property type="match status" value="1"/>
</dbReference>
<dbReference type="PRINTS" id="PR00598">
    <property type="entry name" value="HTHMARR"/>
</dbReference>
<feature type="domain" description="HTH marR-type" evidence="1">
    <location>
        <begin position="31"/>
        <end position="166"/>
    </location>
</feature>
<dbReference type="PANTHER" id="PTHR33164:SF104">
    <property type="entry name" value="TRANSCRIPTIONAL REGULATORY PROTEIN"/>
    <property type="match status" value="1"/>
</dbReference>
<protein>
    <submittedName>
        <fullName evidence="2">MarR family transcriptional regulator</fullName>
    </submittedName>
</protein>
<dbReference type="Pfam" id="PF12802">
    <property type="entry name" value="MarR_2"/>
    <property type="match status" value="1"/>
</dbReference>
<keyword evidence="3" id="KW-1185">Reference proteome</keyword>
<evidence type="ECO:0000259" key="1">
    <source>
        <dbReference type="PROSITE" id="PS50995"/>
    </source>
</evidence>
<name>A0ABR9PAH8_9ACTN</name>
<dbReference type="SMART" id="SM00347">
    <property type="entry name" value="HTH_MARR"/>
    <property type="match status" value="1"/>
</dbReference>
<proteinExistence type="predicted"/>
<organism evidence="2 3">
    <name type="scientific">Nocardiopsis coralli</name>
    <dbReference type="NCBI Taxonomy" id="2772213"/>
    <lineage>
        <taxon>Bacteria</taxon>
        <taxon>Bacillati</taxon>
        <taxon>Actinomycetota</taxon>
        <taxon>Actinomycetes</taxon>
        <taxon>Streptosporangiales</taxon>
        <taxon>Nocardiopsidaceae</taxon>
        <taxon>Nocardiopsis</taxon>
    </lineage>
</organism>
<gene>
    <name evidence="2" type="ORF">IDM40_19445</name>
</gene>
<dbReference type="InterPro" id="IPR036390">
    <property type="entry name" value="WH_DNA-bd_sf"/>
</dbReference>
<dbReference type="PANTHER" id="PTHR33164">
    <property type="entry name" value="TRANSCRIPTIONAL REGULATOR, MARR FAMILY"/>
    <property type="match status" value="1"/>
</dbReference>
<dbReference type="RefSeq" id="WP_193123450.1">
    <property type="nucleotide sequence ID" value="NZ_JADBGI010000018.1"/>
</dbReference>
<sequence length="188" mass="20482">MDGAPEQDGRDEVDEIIGQWRDQRPDLPAGVLGVFGRIARLNAAQREILKGVHDRHELALGSFDALANLRRSGLPHRKTAGELAASSLLTSGGITFRLDRMEADGLVRRVRSEEDRRVVHAELTPLGLERIDRAFTDHLLTEEEMLAGLTPEEVDLLAALLRKLGRSLAEHRAAPPAAGVPAARTSPA</sequence>
<dbReference type="InterPro" id="IPR036388">
    <property type="entry name" value="WH-like_DNA-bd_sf"/>
</dbReference>
<dbReference type="InterPro" id="IPR039422">
    <property type="entry name" value="MarR/SlyA-like"/>
</dbReference>
<comment type="caution">
    <text evidence="2">The sequence shown here is derived from an EMBL/GenBank/DDBJ whole genome shotgun (WGS) entry which is preliminary data.</text>
</comment>
<reference evidence="2 3" key="1">
    <citation type="submission" date="2020-09" db="EMBL/GenBank/DDBJ databases">
        <title>Diversity and distribution of actinomycetes associated with coral in the coast of Hainan.</title>
        <authorList>
            <person name="Li F."/>
        </authorList>
    </citation>
    <scope>NUCLEOTIDE SEQUENCE [LARGE SCALE GENOMIC DNA]</scope>
    <source>
        <strain evidence="2 3">HNM0947</strain>
    </source>
</reference>
<dbReference type="SUPFAM" id="SSF46785">
    <property type="entry name" value="Winged helix' DNA-binding domain"/>
    <property type="match status" value="1"/>
</dbReference>